<gene>
    <name evidence="7" type="ORF">UABAM_05072</name>
</gene>
<evidence type="ECO:0000313" key="8">
    <source>
        <dbReference type="Proteomes" id="UP000326354"/>
    </source>
</evidence>
<dbReference type="RefSeq" id="WP_151970732.1">
    <property type="nucleotide sequence ID" value="NZ_AP019860.1"/>
</dbReference>
<evidence type="ECO:0000256" key="2">
    <source>
        <dbReference type="ARBA" id="ARBA00022723"/>
    </source>
</evidence>
<keyword evidence="8" id="KW-1185">Reference proteome</keyword>
<feature type="domain" description="Metallo-beta-lactamase" evidence="6">
    <location>
        <begin position="79"/>
        <end position="300"/>
    </location>
</feature>
<sequence length="317" mass="36234">MCKSTKNNKYIHQLFLICALLYISCSGAIDTRKYHRDTFTQATTSATTDVSIAFIHTGNTFSSESMIFDGGRTFCSHETVFVAVLVKHPQGTFLFDTGLGENIDEQFADNCCFHQMILSYNKTQAASTQLASHDMDIKMIIPSHLHWDHASGIVDFPHAQVWIQKNELLWAKSMFPPHVLPKQIHPRTINWKLFSFQDIPYENFTRSLDIFDDGSVILVPLEGHSPGSVGMFVNFPSGRRMFFSGDTTWAIEGVEIPTQKAWLVRCLVKPDHDEEQTRNMIVKLHWLSKKYPHLEIIPAHDGKVYKKYSSFPKFISK</sequence>
<dbReference type="Proteomes" id="UP000326354">
    <property type="component" value="Chromosome"/>
</dbReference>
<keyword evidence="3 7" id="KW-0378">Hydrolase</keyword>
<reference evidence="7 8" key="1">
    <citation type="submission" date="2019-08" db="EMBL/GenBank/DDBJ databases">
        <title>Complete genome sequence of Candidatus Uab amorphum.</title>
        <authorList>
            <person name="Shiratori T."/>
            <person name="Suzuki S."/>
            <person name="Kakizawa Y."/>
            <person name="Ishida K."/>
        </authorList>
    </citation>
    <scope>NUCLEOTIDE SEQUENCE [LARGE SCALE GENOMIC DNA]</scope>
    <source>
        <strain evidence="7 8">SRT547</strain>
    </source>
</reference>
<dbReference type="PANTHER" id="PTHR42978:SF3">
    <property type="entry name" value="BLR3078 PROTEIN"/>
    <property type="match status" value="1"/>
</dbReference>
<evidence type="ECO:0000256" key="1">
    <source>
        <dbReference type="ARBA" id="ARBA00007749"/>
    </source>
</evidence>
<dbReference type="CDD" id="cd07730">
    <property type="entry name" value="metallo-hydrolase-like_MBL-fold"/>
    <property type="match status" value="1"/>
</dbReference>
<proteinExistence type="inferred from homology"/>
<dbReference type="KEGG" id="uam:UABAM_05072"/>
<evidence type="ECO:0000259" key="6">
    <source>
        <dbReference type="SMART" id="SM00849"/>
    </source>
</evidence>
<organism evidence="7 8">
    <name type="scientific">Uabimicrobium amorphum</name>
    <dbReference type="NCBI Taxonomy" id="2596890"/>
    <lineage>
        <taxon>Bacteria</taxon>
        <taxon>Pseudomonadati</taxon>
        <taxon>Planctomycetota</taxon>
        <taxon>Candidatus Uabimicrobiia</taxon>
        <taxon>Candidatus Uabimicrobiales</taxon>
        <taxon>Candidatus Uabimicrobiaceae</taxon>
        <taxon>Candidatus Uabimicrobium</taxon>
    </lineage>
</organism>
<dbReference type="EMBL" id="AP019860">
    <property type="protein sequence ID" value="BBM86686.1"/>
    <property type="molecule type" value="Genomic_DNA"/>
</dbReference>
<dbReference type="OrthoDB" id="9802897at2"/>
<dbReference type="InterPro" id="IPR001279">
    <property type="entry name" value="Metallo-B-lactamas"/>
</dbReference>
<feature type="signal peptide" evidence="5">
    <location>
        <begin position="1"/>
        <end position="28"/>
    </location>
</feature>
<name>A0A5S9ISA2_UABAM</name>
<keyword evidence="4" id="KW-0862">Zinc</keyword>
<dbReference type="AlphaFoldDB" id="A0A5S9ISA2"/>
<evidence type="ECO:0000313" key="7">
    <source>
        <dbReference type="EMBL" id="BBM86686.1"/>
    </source>
</evidence>
<dbReference type="GO" id="GO:0046872">
    <property type="term" value="F:metal ion binding"/>
    <property type="evidence" value="ECO:0007669"/>
    <property type="project" value="UniProtKB-KW"/>
</dbReference>
<feature type="chain" id="PRO_5025052785" evidence="5">
    <location>
        <begin position="29"/>
        <end position="317"/>
    </location>
</feature>
<evidence type="ECO:0000256" key="5">
    <source>
        <dbReference type="SAM" id="SignalP"/>
    </source>
</evidence>
<dbReference type="Gene3D" id="3.60.15.10">
    <property type="entry name" value="Ribonuclease Z/Hydroxyacylglutathione hydrolase-like"/>
    <property type="match status" value="1"/>
</dbReference>
<dbReference type="SMART" id="SM00849">
    <property type="entry name" value="Lactamase_B"/>
    <property type="match status" value="1"/>
</dbReference>
<comment type="similarity">
    <text evidence="1">Belongs to the metallo-beta-lactamase superfamily.</text>
</comment>
<dbReference type="Pfam" id="PF00753">
    <property type="entry name" value="Lactamase_B"/>
    <property type="match status" value="1"/>
</dbReference>
<dbReference type="PANTHER" id="PTHR42978">
    <property type="entry name" value="QUORUM-QUENCHING LACTONASE YTNP-RELATED-RELATED"/>
    <property type="match status" value="1"/>
</dbReference>
<evidence type="ECO:0000256" key="4">
    <source>
        <dbReference type="ARBA" id="ARBA00022833"/>
    </source>
</evidence>
<dbReference type="GO" id="GO:0016787">
    <property type="term" value="F:hydrolase activity"/>
    <property type="evidence" value="ECO:0007669"/>
    <property type="project" value="UniProtKB-KW"/>
</dbReference>
<protein>
    <submittedName>
        <fullName evidence="7">MBL fold metallo-hydrolase</fullName>
    </submittedName>
</protein>
<dbReference type="InterPro" id="IPR051013">
    <property type="entry name" value="MBL_superfamily_lactonases"/>
</dbReference>
<keyword evidence="2" id="KW-0479">Metal-binding</keyword>
<evidence type="ECO:0000256" key="3">
    <source>
        <dbReference type="ARBA" id="ARBA00022801"/>
    </source>
</evidence>
<dbReference type="InterPro" id="IPR036866">
    <property type="entry name" value="RibonucZ/Hydroxyglut_hydro"/>
</dbReference>
<keyword evidence="5" id="KW-0732">Signal</keyword>
<accession>A0A5S9ISA2</accession>
<dbReference type="SUPFAM" id="SSF56281">
    <property type="entry name" value="Metallo-hydrolase/oxidoreductase"/>
    <property type="match status" value="1"/>
</dbReference>